<organism evidence="3 4">
    <name type="scientific">Exophiala aquamarina CBS 119918</name>
    <dbReference type="NCBI Taxonomy" id="1182545"/>
    <lineage>
        <taxon>Eukaryota</taxon>
        <taxon>Fungi</taxon>
        <taxon>Dikarya</taxon>
        <taxon>Ascomycota</taxon>
        <taxon>Pezizomycotina</taxon>
        <taxon>Eurotiomycetes</taxon>
        <taxon>Chaetothyriomycetidae</taxon>
        <taxon>Chaetothyriales</taxon>
        <taxon>Herpotrichiellaceae</taxon>
        <taxon>Exophiala</taxon>
    </lineage>
</organism>
<feature type="region of interest" description="Disordered" evidence="1">
    <location>
        <begin position="1"/>
        <end position="22"/>
    </location>
</feature>
<dbReference type="InterPro" id="IPR000073">
    <property type="entry name" value="AB_hydrolase_1"/>
</dbReference>
<dbReference type="STRING" id="1182545.A0A072PI57"/>
<dbReference type="Proteomes" id="UP000027920">
    <property type="component" value="Unassembled WGS sequence"/>
</dbReference>
<reference evidence="3 4" key="1">
    <citation type="submission" date="2013-03" db="EMBL/GenBank/DDBJ databases">
        <title>The Genome Sequence of Exophiala aquamarina CBS 119918.</title>
        <authorList>
            <consortium name="The Broad Institute Genomics Platform"/>
            <person name="Cuomo C."/>
            <person name="de Hoog S."/>
            <person name="Gorbushina A."/>
            <person name="Walker B."/>
            <person name="Young S.K."/>
            <person name="Zeng Q."/>
            <person name="Gargeya S."/>
            <person name="Fitzgerald M."/>
            <person name="Haas B."/>
            <person name="Abouelleil A."/>
            <person name="Allen A.W."/>
            <person name="Alvarado L."/>
            <person name="Arachchi H.M."/>
            <person name="Berlin A.M."/>
            <person name="Chapman S.B."/>
            <person name="Gainer-Dewar J."/>
            <person name="Goldberg J."/>
            <person name="Griggs A."/>
            <person name="Gujja S."/>
            <person name="Hansen M."/>
            <person name="Howarth C."/>
            <person name="Imamovic A."/>
            <person name="Ireland A."/>
            <person name="Larimer J."/>
            <person name="McCowan C."/>
            <person name="Murphy C."/>
            <person name="Pearson M."/>
            <person name="Poon T.W."/>
            <person name="Priest M."/>
            <person name="Roberts A."/>
            <person name="Saif S."/>
            <person name="Shea T."/>
            <person name="Sisk P."/>
            <person name="Sykes S."/>
            <person name="Wortman J."/>
            <person name="Nusbaum C."/>
            <person name="Birren B."/>
        </authorList>
    </citation>
    <scope>NUCLEOTIDE SEQUENCE [LARGE SCALE GENOMIC DNA]</scope>
    <source>
        <strain evidence="3 4">CBS 119918</strain>
    </source>
</reference>
<proteinExistence type="predicted"/>
<dbReference type="RefSeq" id="XP_013257795.1">
    <property type="nucleotide sequence ID" value="XM_013402341.1"/>
</dbReference>
<dbReference type="Gene3D" id="1.20.1290.10">
    <property type="entry name" value="AhpD-like"/>
    <property type="match status" value="1"/>
</dbReference>
<dbReference type="EMBL" id="AMGV01000008">
    <property type="protein sequence ID" value="KEF55205.1"/>
    <property type="molecule type" value="Genomic_DNA"/>
</dbReference>
<protein>
    <recommendedName>
        <fullName evidence="2">AB hydrolase-1 domain-containing protein</fullName>
    </recommendedName>
</protein>
<dbReference type="InterPro" id="IPR029032">
    <property type="entry name" value="AhpD-like"/>
</dbReference>
<dbReference type="OrthoDB" id="408373at2759"/>
<dbReference type="AlphaFoldDB" id="A0A072PI57"/>
<dbReference type="Pfam" id="PF12697">
    <property type="entry name" value="Abhydrolase_6"/>
    <property type="match status" value="1"/>
</dbReference>
<evidence type="ECO:0000313" key="4">
    <source>
        <dbReference type="Proteomes" id="UP000027920"/>
    </source>
</evidence>
<gene>
    <name evidence="3" type="ORF">A1O9_08859</name>
</gene>
<dbReference type="InterPro" id="IPR050266">
    <property type="entry name" value="AB_hydrolase_sf"/>
</dbReference>
<dbReference type="GeneID" id="25283769"/>
<dbReference type="PANTHER" id="PTHR43798">
    <property type="entry name" value="MONOACYLGLYCEROL LIPASE"/>
    <property type="match status" value="1"/>
</dbReference>
<evidence type="ECO:0000313" key="3">
    <source>
        <dbReference type="EMBL" id="KEF55205.1"/>
    </source>
</evidence>
<keyword evidence="4" id="KW-1185">Reference proteome</keyword>
<accession>A0A072PI57</accession>
<feature type="domain" description="AB hydrolase-1" evidence="2">
    <location>
        <begin position="169"/>
        <end position="400"/>
    </location>
</feature>
<dbReference type="InterPro" id="IPR029058">
    <property type="entry name" value="AB_hydrolase_fold"/>
</dbReference>
<comment type="caution">
    <text evidence="3">The sequence shown here is derived from an EMBL/GenBank/DDBJ whole genome shotgun (WGS) entry which is preliminary data.</text>
</comment>
<dbReference type="VEuPathDB" id="FungiDB:A1O9_08859"/>
<dbReference type="HOGENOM" id="CLU_055477_0_0_1"/>
<evidence type="ECO:0000259" key="2">
    <source>
        <dbReference type="Pfam" id="PF12697"/>
    </source>
</evidence>
<sequence>MSSRQVDTPRPEEETPSNQVGKSLCDAVMSQNLSKLAKSNHTLSRFITEDVWGKLATNSLIGDREWCLVAIMASMSVGSDAADQLATYIAMALRHGVTEVEIQDLVAQAGVFYSLPKTIAAQQRVDEILLALDHLPRLPRNYLERQLWLGDHHTMICDSNPTDNTSVPIILVHALGLDRRMWHQVFLQISYSSPSVRLISYDLRGHGHARSAPQVTSLDHLADDLATLLSALNITTADIYGQSYGGAVVQYFGLRYASIPRSLGLVTTAAEGQASWVERATRAETAGSVSPLLPETIIRWFTPQAIARNEWGVRYARACVERISVQNWASAWRAMSGLDTLSRLREIQVPIHIICGKQDASTGPKWMTKLRDACGLGRATYAELDPGVHMMALEQGIALAEEILRFREGLGD</sequence>
<dbReference type="Gene3D" id="3.40.50.1820">
    <property type="entry name" value="alpha/beta hydrolase"/>
    <property type="match status" value="1"/>
</dbReference>
<evidence type="ECO:0000256" key="1">
    <source>
        <dbReference type="SAM" id="MobiDB-lite"/>
    </source>
</evidence>
<dbReference type="SUPFAM" id="SSF53474">
    <property type="entry name" value="alpha/beta-Hydrolases"/>
    <property type="match status" value="1"/>
</dbReference>
<dbReference type="SUPFAM" id="SSF69118">
    <property type="entry name" value="AhpD-like"/>
    <property type="match status" value="1"/>
</dbReference>
<name>A0A072PI57_9EURO</name>